<evidence type="ECO:0000313" key="2">
    <source>
        <dbReference type="EMBL" id="CAE7033788.1"/>
    </source>
</evidence>
<feature type="region of interest" description="Disordered" evidence="1">
    <location>
        <begin position="126"/>
        <end position="145"/>
    </location>
</feature>
<comment type="caution">
    <text evidence="2">The sequence shown here is derived from an EMBL/GenBank/DDBJ whole genome shotgun (WGS) entry which is preliminary data.</text>
</comment>
<dbReference type="InterPro" id="IPR044673">
    <property type="entry name" value="DCL-like"/>
</dbReference>
<name>A0A812IEH8_9DINO</name>
<accession>A0A812IEH8</accession>
<proteinExistence type="predicted"/>
<reference evidence="2" key="1">
    <citation type="submission" date="2021-02" db="EMBL/GenBank/DDBJ databases">
        <authorList>
            <person name="Dougan E. K."/>
            <person name="Rhodes N."/>
            <person name="Thang M."/>
            <person name="Chan C."/>
        </authorList>
    </citation>
    <scope>NUCLEOTIDE SEQUENCE</scope>
</reference>
<dbReference type="Gene3D" id="3.10.450.40">
    <property type="match status" value="1"/>
</dbReference>
<dbReference type="PANTHER" id="PTHR33415:SF12">
    <property type="entry name" value="PROTEIN EMBRYO DEFECTIVE 514"/>
    <property type="match status" value="1"/>
</dbReference>
<dbReference type="Pfam" id="PF11523">
    <property type="entry name" value="DUF3223"/>
    <property type="match status" value="1"/>
</dbReference>
<protein>
    <submittedName>
        <fullName evidence="2">Uncharacterized protein</fullName>
    </submittedName>
</protein>
<sequence length="630" mass="69728">MGKKGLGDFVDRGLHRALAEDSDARMREAILQEVYSMSPLQLVRDARDNFDKVAEIYRLRGFRGCDEAELTHVEPSSWALSWIDWGPNSWHSASFCVETSSGPWRVIVTKKGKVSGVFPVVDPDSAAGAAQGKSSREDASAAHATKAAKAARNVERTRLLDLGRAMQDATVQVEAFLASGCRSRKDAVSEACRWLQELCWEDLPDLNRDLEWDSSESWGSWAKRACASLRTRCGIQELVLPVEKVGFTHDSISTAFRQGTAAGRDVECLVEDLRWGRANPLEHQDLVIDAVCHKGRILSLNNRRLWALKQHKTLHAKSDVRVRVQVLPWNDSTVARFLQAFTSQSEGNSIACRTPLEGAPPDAVVATTLGRAVMATPASARAERKRAEAKTLPGQTAQGAAFPVDPLSGAPGASPGLRLGGEVFPSWREAKERVQAILRANSGGRPLPEAEYLIVMDALQFHPDPQAKRLKEVTRITVGSSEKFAKTPCFWIWREDGSGEDISVKKCWDKLDLIEKSVTKKDRQREVLAGGQCFVGVLDSWITGQGKNFGWLRLECEQKAQVPTGAAGQKLNLEWSDVAAHSQAHVNANRSAKEQPLFRKGQRFSCVLYRWHENGKLGCMRAEMVQPYLQ</sequence>
<evidence type="ECO:0000256" key="1">
    <source>
        <dbReference type="SAM" id="MobiDB-lite"/>
    </source>
</evidence>
<evidence type="ECO:0000313" key="3">
    <source>
        <dbReference type="Proteomes" id="UP000604046"/>
    </source>
</evidence>
<dbReference type="OrthoDB" id="415230at2759"/>
<dbReference type="PANTHER" id="PTHR33415">
    <property type="entry name" value="PROTEIN EMBRYO DEFECTIVE 514"/>
    <property type="match status" value="1"/>
</dbReference>
<dbReference type="Proteomes" id="UP000604046">
    <property type="component" value="Unassembled WGS sequence"/>
</dbReference>
<organism evidence="2 3">
    <name type="scientific">Symbiodinium natans</name>
    <dbReference type="NCBI Taxonomy" id="878477"/>
    <lineage>
        <taxon>Eukaryota</taxon>
        <taxon>Sar</taxon>
        <taxon>Alveolata</taxon>
        <taxon>Dinophyceae</taxon>
        <taxon>Suessiales</taxon>
        <taxon>Symbiodiniaceae</taxon>
        <taxon>Symbiodinium</taxon>
    </lineage>
</organism>
<dbReference type="AlphaFoldDB" id="A0A812IEH8"/>
<dbReference type="EMBL" id="CAJNDS010000247">
    <property type="protein sequence ID" value="CAE7033788.1"/>
    <property type="molecule type" value="Genomic_DNA"/>
</dbReference>
<gene>
    <name evidence="2" type="ORF">SNAT2548_LOCUS4056</name>
</gene>
<keyword evidence="3" id="KW-1185">Reference proteome</keyword>